<accession>A0A024UV91</accession>
<dbReference type="InterPro" id="IPR011050">
    <property type="entry name" value="Pectin_lyase_fold/virulence"/>
</dbReference>
<dbReference type="SUPFAM" id="SSF51126">
    <property type="entry name" value="Pectin lyase-like"/>
    <property type="match status" value="1"/>
</dbReference>
<dbReference type="Gene3D" id="2.160.20.10">
    <property type="entry name" value="Single-stranded right-handed beta-helix, Pectin lyase-like"/>
    <property type="match status" value="2"/>
</dbReference>
<gene>
    <name evidence="1" type="ORF">H310_00119</name>
</gene>
<dbReference type="STRING" id="157072.A0A024UV91"/>
<dbReference type="InterPro" id="IPR012334">
    <property type="entry name" value="Pectin_lyas_fold"/>
</dbReference>
<dbReference type="AlphaFoldDB" id="A0A024UV91"/>
<protein>
    <recommendedName>
        <fullName evidence="2">Right handed beta helix domain-containing protein</fullName>
    </recommendedName>
</protein>
<dbReference type="EMBL" id="KI913952">
    <property type="protein sequence ID" value="ETW09568.1"/>
    <property type="molecule type" value="Genomic_DNA"/>
</dbReference>
<dbReference type="RefSeq" id="XP_008860979.1">
    <property type="nucleotide sequence ID" value="XM_008862757.1"/>
</dbReference>
<dbReference type="GeneID" id="20077169"/>
<reference evidence="1" key="1">
    <citation type="submission" date="2013-12" db="EMBL/GenBank/DDBJ databases">
        <title>The Genome Sequence of Aphanomyces invadans NJM9701.</title>
        <authorList>
            <consortium name="The Broad Institute Genomics Platform"/>
            <person name="Russ C."/>
            <person name="Tyler B."/>
            <person name="van West P."/>
            <person name="Dieguez-Uribeondo J."/>
            <person name="Young S.K."/>
            <person name="Zeng Q."/>
            <person name="Gargeya S."/>
            <person name="Fitzgerald M."/>
            <person name="Abouelleil A."/>
            <person name="Alvarado L."/>
            <person name="Chapman S.B."/>
            <person name="Gainer-Dewar J."/>
            <person name="Goldberg J."/>
            <person name="Griggs A."/>
            <person name="Gujja S."/>
            <person name="Hansen M."/>
            <person name="Howarth C."/>
            <person name="Imamovic A."/>
            <person name="Ireland A."/>
            <person name="Larimer J."/>
            <person name="McCowan C."/>
            <person name="Murphy C."/>
            <person name="Pearson M."/>
            <person name="Poon T.W."/>
            <person name="Priest M."/>
            <person name="Roberts A."/>
            <person name="Saif S."/>
            <person name="Shea T."/>
            <person name="Sykes S."/>
            <person name="Wortman J."/>
            <person name="Nusbaum C."/>
            <person name="Birren B."/>
        </authorList>
    </citation>
    <scope>NUCLEOTIDE SEQUENCE [LARGE SCALE GENOMIC DNA]</scope>
    <source>
        <strain evidence="1">NJM9701</strain>
    </source>
</reference>
<name>A0A024UV91_9STRA</name>
<sequence length="872" mass="94303">MRRTVFPAVAAASVAFSQIYVDPVGGDDASLNGSLDAPFKTIPRAQAAVRTLLDRQRATNTAAPIDVILRGGTYVLSSTLDFGPQDSGLSPASPVSYKPYCDPLHPSDVSISPFPYVMGASTPLRYLWNGMGNASSWHGPDDPLLQLGVNPQNRTLPPKPAWSGSTDTCVDKVGVGHTCYSSTMAPCVQNCMRACQRNVDKRVYSDAVCREFLLLFGRDLTKEEECVETCSVSCTTCDKVTISSMHSIVNGSWTPYTPPPTWHQPQAPIYVVSLSTLAMVDPPSELYLNGMRLPRASAPNVLFSSNDTTWTPQYAPVVKSTSTGRILVYNATTLSQKSSHWTNLASAQVDLVRAGGGNTRHGIYRMSPTTIDLDAGGGQMNGDEYFGGPAWASVNGFRVENVFEELDAPGEWYYDTTTSELYMIPPRGVIPTEATIEFPRLKQLVRVRGTPGIDVGYSEPSRDTMVTAAETETAHPASQALWASNLEFDGLEFTGTQRTDMELYETLPGHPWTQTRVGAIYIESAQDVRVEHCTFSKLGGNAIFVSGRTERIHVVLNHFTQIGATAVAIVAKSVAPHDPTHARQFLHSRRAIVSYNQMHDYGLVTRQSAAVLVVGTSQTTVYGNLVFAIPTGGVSYSNANANADGALSRLLVRPLDTPVQLVETLAPELGGLYTTRLNLGRLDRVAYPLQAKIIGGPECAPAQGRVGSLYGQQHAGCSDCCLTTHGTAGIRNSALGISAFTLQVPVEPTNVLDIQVQSAMYFDAPVDVHVGFHLVTPNRLVELPTWRVHWRVRTRFCVEQSSQQTVACAGPCGCHVAAGVVNMPPCPAGFDVQPTSLACLGPFQAWSTCETGTMARVLYYNCTQMCLRSVCV</sequence>
<dbReference type="eggNOG" id="ENOG502QWIM">
    <property type="taxonomic scope" value="Eukaryota"/>
</dbReference>
<organism evidence="1">
    <name type="scientific">Aphanomyces invadans</name>
    <dbReference type="NCBI Taxonomy" id="157072"/>
    <lineage>
        <taxon>Eukaryota</taxon>
        <taxon>Sar</taxon>
        <taxon>Stramenopiles</taxon>
        <taxon>Oomycota</taxon>
        <taxon>Saprolegniomycetes</taxon>
        <taxon>Saprolegniales</taxon>
        <taxon>Verrucalvaceae</taxon>
        <taxon>Aphanomyces</taxon>
    </lineage>
</organism>
<evidence type="ECO:0000313" key="1">
    <source>
        <dbReference type="EMBL" id="ETW09568.1"/>
    </source>
</evidence>
<dbReference type="PANTHER" id="PTHR36453">
    <property type="entry name" value="SECRETED PROTEIN-RELATED"/>
    <property type="match status" value="1"/>
</dbReference>
<evidence type="ECO:0008006" key="2">
    <source>
        <dbReference type="Google" id="ProtNLM"/>
    </source>
</evidence>
<dbReference type="PANTHER" id="PTHR36453:SF1">
    <property type="entry name" value="RIGHT HANDED BETA HELIX DOMAIN-CONTAINING PROTEIN"/>
    <property type="match status" value="1"/>
</dbReference>
<proteinExistence type="predicted"/>
<dbReference type="OrthoDB" id="5949092at2759"/>
<dbReference type="VEuPathDB" id="FungiDB:H310_00119"/>